<protein>
    <recommendedName>
        <fullName evidence="3">HNH nuclease domain-containing protein</fullName>
    </recommendedName>
</protein>
<dbReference type="EMBL" id="NCWY01000003">
    <property type="protein sequence ID" value="PAK96553.1"/>
    <property type="molecule type" value="Genomic_DNA"/>
</dbReference>
<dbReference type="InterPro" id="IPR002711">
    <property type="entry name" value="HNH"/>
</dbReference>
<sequence length="613" mass="65592">MVRPPWGRMNRSGRGEGADMDEAIGLVQTVSTAESTAASTTEPNAGRTGWKGGGGVGAGYPEGGRGRKRSEPYQPVDSVSTVFGGSTSPGKPVINPFDPRPVADDADPAESNDGLHALTGSEIVSDIQANIACVAHCQARIIALIDEAERRDLWAQWVGVKSLPGWVMHIASVSAHTAREYVRVMYALRRMPRVKKGLSEGDLSYSKVREVSRLVDRIPDEDAARLAKVGTGAQVSVVSRNYRKLSAAEESGELPRCLPQDDVLICTAGPGRTRIVIDLPEDDAAEIVTMLAAARRIIERRDAEAQRRADEAADGGGAPRRRERIPQTACLMEIVRAFPHAQPSGAVDLDRARMLVHTSAEVLVRSGAALLASESDCPDSVPAGTPDDDDVPAGTSEGFDPDADDPGRADETCRIDGFGGITAATAQRLACEALVSGIIKDESGDVLRLGRSKRLASRRQRMALSARDVGCQFPGCLARRGCEAHHIRPWSQGGATDLDNLILLCRSHHIAVHEHGLRIVRTTASFSGALEGAPAFAFLLPDGHQLFACEEEDPFHRVFDTARLGEVVEAVEKATENADPSTLGGGYGFDLGNCLAWMFEAEARHARANEKVA</sequence>
<gene>
    <name evidence="4" type="ORF">B8X04_04395</name>
</gene>
<proteinExistence type="inferred from homology"/>
<feature type="compositionally biased region" description="Basic and acidic residues" evidence="2">
    <location>
        <begin position="302"/>
        <end position="311"/>
    </location>
</feature>
<reference evidence="4 5" key="1">
    <citation type="submission" date="2017-04" db="EMBL/GenBank/DDBJ databases">
        <title>Kefir bacterial isolates.</title>
        <authorList>
            <person name="Kim Y."/>
            <person name="Blasche S."/>
            <person name="Patil K.R."/>
        </authorList>
    </citation>
    <scope>NUCLEOTIDE SEQUENCE [LARGE SCALE GENOMIC DNA]</scope>
    <source>
        <strain evidence="4 5">OG2</strain>
    </source>
</reference>
<accession>A0A269ZFI5</accession>
<feature type="region of interest" description="Disordered" evidence="2">
    <location>
        <begin position="302"/>
        <end position="324"/>
    </location>
</feature>
<feature type="region of interest" description="Disordered" evidence="2">
    <location>
        <begin position="32"/>
        <end position="114"/>
    </location>
</feature>
<feature type="region of interest" description="Disordered" evidence="2">
    <location>
        <begin position="374"/>
        <end position="410"/>
    </location>
</feature>
<dbReference type="Gene3D" id="1.10.30.50">
    <property type="match status" value="1"/>
</dbReference>
<evidence type="ECO:0000313" key="4">
    <source>
        <dbReference type="EMBL" id="PAK96553.1"/>
    </source>
</evidence>
<dbReference type="Pfam" id="PF01844">
    <property type="entry name" value="HNH"/>
    <property type="match status" value="1"/>
</dbReference>
<dbReference type="SMART" id="SM00507">
    <property type="entry name" value="HNHc"/>
    <property type="match status" value="1"/>
</dbReference>
<dbReference type="GO" id="GO:0004519">
    <property type="term" value="F:endonuclease activity"/>
    <property type="evidence" value="ECO:0007669"/>
    <property type="project" value="InterPro"/>
</dbReference>
<dbReference type="InterPro" id="IPR003870">
    <property type="entry name" value="DUF222"/>
</dbReference>
<dbReference type="GO" id="GO:0008270">
    <property type="term" value="F:zinc ion binding"/>
    <property type="evidence" value="ECO:0007669"/>
    <property type="project" value="InterPro"/>
</dbReference>
<dbReference type="CDD" id="cd00085">
    <property type="entry name" value="HNHc"/>
    <property type="match status" value="1"/>
</dbReference>
<name>A0A269ZFI5_9MICO</name>
<comment type="caution">
    <text evidence="4">The sequence shown here is derived from an EMBL/GenBank/DDBJ whole genome shotgun (WGS) entry which is preliminary data.</text>
</comment>
<evidence type="ECO:0000256" key="2">
    <source>
        <dbReference type="SAM" id="MobiDB-lite"/>
    </source>
</evidence>
<dbReference type="InterPro" id="IPR003615">
    <property type="entry name" value="HNH_nuc"/>
</dbReference>
<dbReference type="Proteomes" id="UP000216867">
    <property type="component" value="Unassembled WGS sequence"/>
</dbReference>
<feature type="compositionally biased region" description="Gly residues" evidence="2">
    <location>
        <begin position="49"/>
        <end position="63"/>
    </location>
</feature>
<evidence type="ECO:0000256" key="1">
    <source>
        <dbReference type="ARBA" id="ARBA00023450"/>
    </source>
</evidence>
<comment type="similarity">
    <text evidence="1">Belongs to the Rv1128c/1148c/1588c/1702c/1945/3466 family.</text>
</comment>
<feature type="region of interest" description="Disordered" evidence="2">
    <location>
        <begin position="1"/>
        <end position="20"/>
    </location>
</feature>
<evidence type="ECO:0000259" key="3">
    <source>
        <dbReference type="SMART" id="SM00507"/>
    </source>
</evidence>
<dbReference type="GO" id="GO:0003676">
    <property type="term" value="F:nucleic acid binding"/>
    <property type="evidence" value="ECO:0007669"/>
    <property type="project" value="InterPro"/>
</dbReference>
<dbReference type="Pfam" id="PF02720">
    <property type="entry name" value="DUF222"/>
    <property type="match status" value="1"/>
</dbReference>
<organism evidence="4 5">
    <name type="scientific">Brevibacterium casei</name>
    <dbReference type="NCBI Taxonomy" id="33889"/>
    <lineage>
        <taxon>Bacteria</taxon>
        <taxon>Bacillati</taxon>
        <taxon>Actinomycetota</taxon>
        <taxon>Actinomycetes</taxon>
        <taxon>Micrococcales</taxon>
        <taxon>Brevibacteriaceae</taxon>
        <taxon>Brevibacterium</taxon>
    </lineage>
</organism>
<feature type="domain" description="HNH nuclease" evidence="3">
    <location>
        <begin position="459"/>
        <end position="510"/>
    </location>
</feature>
<feature type="compositionally biased region" description="Low complexity" evidence="2">
    <location>
        <begin position="32"/>
        <end position="48"/>
    </location>
</feature>
<evidence type="ECO:0000313" key="5">
    <source>
        <dbReference type="Proteomes" id="UP000216867"/>
    </source>
</evidence>
<dbReference type="AlphaFoldDB" id="A0A269ZFI5"/>
<feature type="compositionally biased region" description="Polar residues" evidence="2">
    <location>
        <begin position="77"/>
        <end position="89"/>
    </location>
</feature>